<name>A0ABN3D3X2_9ACTN</name>
<keyword evidence="4" id="KW-1185">Reference proteome</keyword>
<sequence length="254" mass="25570">METRIYAVTGAASGIGAATADQLAASGAKVIRCDVRDADVLADLTTPEGRDSLVSGVAAASGGRLDGVVAVAGLALPSDLTVRLNFFGTIATLEGLRPLLAAAEQPRAVAVSSLSAIVAADEGLARACLTMDEDAAATAARALVEAGHGRAVYPSSKLALNRWLRRAALSWAGAGIPLNAVAPGVVDTLTARAAFLDDPRTRALVAAAMPQPLGFPGPVDAVASLLAWTVSAANSFMTGQILYADGGAEATLRP</sequence>
<dbReference type="InterPro" id="IPR036291">
    <property type="entry name" value="NAD(P)-bd_dom_sf"/>
</dbReference>
<dbReference type="SUPFAM" id="SSF51735">
    <property type="entry name" value="NAD(P)-binding Rossmann-fold domains"/>
    <property type="match status" value="1"/>
</dbReference>
<protein>
    <submittedName>
        <fullName evidence="3">SDR family oxidoreductase</fullName>
    </submittedName>
</protein>
<comment type="similarity">
    <text evidence="1">Belongs to the short-chain dehydrogenases/reductases (SDR) family.</text>
</comment>
<evidence type="ECO:0000313" key="3">
    <source>
        <dbReference type="EMBL" id="GAA2216398.1"/>
    </source>
</evidence>
<accession>A0ABN3D3X2</accession>
<keyword evidence="2" id="KW-0560">Oxidoreductase</keyword>
<dbReference type="Pfam" id="PF13561">
    <property type="entry name" value="adh_short_C2"/>
    <property type="match status" value="1"/>
</dbReference>
<comment type="caution">
    <text evidence="3">The sequence shown here is derived from an EMBL/GenBank/DDBJ whole genome shotgun (WGS) entry which is preliminary data.</text>
</comment>
<proteinExistence type="inferred from homology"/>
<dbReference type="InterPro" id="IPR002347">
    <property type="entry name" value="SDR_fam"/>
</dbReference>
<reference evidence="3 4" key="1">
    <citation type="journal article" date="2019" name="Int. J. Syst. Evol. Microbiol.">
        <title>The Global Catalogue of Microorganisms (GCM) 10K type strain sequencing project: providing services to taxonomists for standard genome sequencing and annotation.</title>
        <authorList>
            <consortium name="The Broad Institute Genomics Platform"/>
            <consortium name="The Broad Institute Genome Sequencing Center for Infectious Disease"/>
            <person name="Wu L."/>
            <person name="Ma J."/>
        </authorList>
    </citation>
    <scope>NUCLEOTIDE SEQUENCE [LARGE SCALE GENOMIC DNA]</scope>
    <source>
        <strain evidence="3 4">JCM 16114</strain>
    </source>
</reference>
<evidence type="ECO:0000313" key="4">
    <source>
        <dbReference type="Proteomes" id="UP001499843"/>
    </source>
</evidence>
<dbReference type="RefSeq" id="WP_344495964.1">
    <property type="nucleotide sequence ID" value="NZ_BAAAQX010000068.1"/>
</dbReference>
<gene>
    <name evidence="3" type="ORF">GCM10009850_118670</name>
</gene>
<evidence type="ECO:0000256" key="2">
    <source>
        <dbReference type="ARBA" id="ARBA00023002"/>
    </source>
</evidence>
<dbReference type="PANTHER" id="PTHR24321:SF8">
    <property type="entry name" value="ESTRADIOL 17-BETA-DEHYDROGENASE 8-RELATED"/>
    <property type="match status" value="1"/>
</dbReference>
<dbReference type="Gene3D" id="3.40.50.720">
    <property type="entry name" value="NAD(P)-binding Rossmann-like Domain"/>
    <property type="match status" value="1"/>
</dbReference>
<dbReference type="Proteomes" id="UP001499843">
    <property type="component" value="Unassembled WGS sequence"/>
</dbReference>
<organism evidence="3 4">
    <name type="scientific">Nonomuraea monospora</name>
    <dbReference type="NCBI Taxonomy" id="568818"/>
    <lineage>
        <taxon>Bacteria</taxon>
        <taxon>Bacillati</taxon>
        <taxon>Actinomycetota</taxon>
        <taxon>Actinomycetes</taxon>
        <taxon>Streptosporangiales</taxon>
        <taxon>Streptosporangiaceae</taxon>
        <taxon>Nonomuraea</taxon>
    </lineage>
</organism>
<dbReference type="PRINTS" id="PR00081">
    <property type="entry name" value="GDHRDH"/>
</dbReference>
<evidence type="ECO:0000256" key="1">
    <source>
        <dbReference type="ARBA" id="ARBA00006484"/>
    </source>
</evidence>
<dbReference type="EMBL" id="BAAAQX010000068">
    <property type="protein sequence ID" value="GAA2216398.1"/>
    <property type="molecule type" value="Genomic_DNA"/>
</dbReference>
<dbReference type="PANTHER" id="PTHR24321">
    <property type="entry name" value="DEHYDROGENASES, SHORT CHAIN"/>
    <property type="match status" value="1"/>
</dbReference>